<name>A0ABM9NZA6_9FLAO</name>
<comment type="caution">
    <text evidence="1">The sequence shown here is derived from an EMBL/GenBank/DDBJ whole genome shotgun (WGS) entry which is preliminary data.</text>
</comment>
<dbReference type="InterPro" id="IPR024173">
    <property type="entry name" value="Pesterase_MJ0037-like"/>
</dbReference>
<dbReference type="Proteomes" id="UP001497416">
    <property type="component" value="Unassembled WGS sequence"/>
</dbReference>
<dbReference type="NCBIfam" id="TIGR04123">
    <property type="entry name" value="P_estr_lig_assc"/>
    <property type="match status" value="1"/>
</dbReference>
<gene>
    <name evidence="1" type="ORF">T190607A01A_20384</name>
</gene>
<accession>A0ABM9NZA6</accession>
<dbReference type="InterPro" id="IPR029052">
    <property type="entry name" value="Metallo-depent_PP-like"/>
</dbReference>
<dbReference type="Gene3D" id="3.60.21.10">
    <property type="match status" value="1"/>
</dbReference>
<dbReference type="PANTHER" id="PTHR39323:SF1">
    <property type="entry name" value="BLR1149 PROTEIN"/>
    <property type="match status" value="1"/>
</dbReference>
<dbReference type="EMBL" id="CAXIXY010000004">
    <property type="protein sequence ID" value="CAL2084910.1"/>
    <property type="molecule type" value="Genomic_DNA"/>
</dbReference>
<dbReference type="SUPFAM" id="SSF56300">
    <property type="entry name" value="Metallo-dependent phosphatases"/>
    <property type="match status" value="1"/>
</dbReference>
<dbReference type="InterPro" id="IPR026336">
    <property type="entry name" value="PdeM-like"/>
</dbReference>
<reference evidence="1 2" key="1">
    <citation type="submission" date="2024-05" db="EMBL/GenBank/DDBJ databases">
        <authorList>
            <person name="Duchaud E."/>
        </authorList>
    </citation>
    <scope>NUCLEOTIDE SEQUENCE [LARGE SCALE GENOMIC DNA]</scope>
    <source>
        <strain evidence="1">Ena-SAMPLE-TAB-13-05-2024-13:56:06:370-140302</strain>
    </source>
</reference>
<dbReference type="PIRSF" id="PIRSF000887">
    <property type="entry name" value="Pesterase_MJ0037"/>
    <property type="match status" value="1"/>
</dbReference>
<dbReference type="PANTHER" id="PTHR39323">
    <property type="entry name" value="BLR1149 PROTEIN"/>
    <property type="match status" value="1"/>
</dbReference>
<keyword evidence="2" id="KW-1185">Reference proteome</keyword>
<organism evidence="1 2">
    <name type="scientific">Tenacibaculum platacis</name>
    <dbReference type="NCBI Taxonomy" id="3137852"/>
    <lineage>
        <taxon>Bacteria</taxon>
        <taxon>Pseudomonadati</taxon>
        <taxon>Bacteroidota</taxon>
        <taxon>Flavobacteriia</taxon>
        <taxon>Flavobacteriales</taxon>
        <taxon>Flavobacteriaceae</taxon>
        <taxon>Tenacibaculum</taxon>
    </lineage>
</organism>
<dbReference type="RefSeq" id="WP_348711860.1">
    <property type="nucleotide sequence ID" value="NZ_CAXIXY010000004.1"/>
</dbReference>
<proteinExistence type="predicted"/>
<protein>
    <submittedName>
        <fullName evidence="1">Phosphoesterase</fullName>
    </submittedName>
</protein>
<evidence type="ECO:0000313" key="2">
    <source>
        <dbReference type="Proteomes" id="UP001497416"/>
    </source>
</evidence>
<sequence length="216" mass="24886">MNILTEEIQFGGASLTLTNQRVIYWKSEETLILSDVHIGKTAHFRQHGIAISDKVLHEDLKRLAVLIEYFSPKKLVVVGDLFHAEYNSNITEFKEWLTDYTDLDKILVKGNHDRIHSIVSEELNFTVVNSLKIQNITFKHDVDHADENQFIISGHIHPGVKLKTRGKQYLKLPCYYVNHTELILPAFSLFTGLNTNFDIEKGNIYAFDDEIIFKAK</sequence>
<evidence type="ECO:0000313" key="1">
    <source>
        <dbReference type="EMBL" id="CAL2084910.1"/>
    </source>
</evidence>